<dbReference type="Proteomes" id="UP001158045">
    <property type="component" value="Unassembled WGS sequence"/>
</dbReference>
<feature type="transmembrane region" description="Helical" evidence="1">
    <location>
        <begin position="280"/>
        <end position="301"/>
    </location>
</feature>
<feature type="transmembrane region" description="Helical" evidence="1">
    <location>
        <begin position="381"/>
        <end position="404"/>
    </location>
</feature>
<evidence type="ECO:0000313" key="2">
    <source>
        <dbReference type="EMBL" id="MDH8678172.1"/>
    </source>
</evidence>
<dbReference type="RefSeq" id="WP_281094000.1">
    <property type="nucleotide sequence ID" value="NZ_JARYZI010000004.1"/>
</dbReference>
<dbReference type="EMBL" id="JARYZI010000004">
    <property type="protein sequence ID" value="MDH8678172.1"/>
    <property type="molecule type" value="Genomic_DNA"/>
</dbReference>
<dbReference type="Pfam" id="PF13347">
    <property type="entry name" value="MFS_2"/>
    <property type="match status" value="1"/>
</dbReference>
<feature type="transmembrane region" description="Helical" evidence="1">
    <location>
        <begin position="79"/>
        <end position="103"/>
    </location>
</feature>
<dbReference type="PANTHER" id="PTHR11328:SF24">
    <property type="entry name" value="MAJOR FACILITATOR SUPERFAMILY (MFS) PROFILE DOMAIN-CONTAINING PROTEIN"/>
    <property type="match status" value="1"/>
</dbReference>
<feature type="transmembrane region" description="Helical" evidence="1">
    <location>
        <begin position="313"/>
        <end position="332"/>
    </location>
</feature>
<keyword evidence="1" id="KW-1133">Transmembrane helix</keyword>
<dbReference type="InterPro" id="IPR039672">
    <property type="entry name" value="MFS_2"/>
</dbReference>
<feature type="transmembrane region" description="Helical" evidence="1">
    <location>
        <begin position="191"/>
        <end position="209"/>
    </location>
</feature>
<dbReference type="Gene3D" id="1.20.1250.20">
    <property type="entry name" value="MFS general substrate transporter like domains"/>
    <property type="match status" value="2"/>
</dbReference>
<feature type="transmembrane region" description="Helical" evidence="1">
    <location>
        <begin position="246"/>
        <end position="268"/>
    </location>
</feature>
<feature type="transmembrane region" description="Helical" evidence="1">
    <location>
        <begin position="424"/>
        <end position="445"/>
    </location>
</feature>
<protein>
    <submittedName>
        <fullName evidence="2">MFS transporter</fullName>
    </submittedName>
</protein>
<gene>
    <name evidence="2" type="ORF">QE109_08435</name>
</gene>
<evidence type="ECO:0000256" key="1">
    <source>
        <dbReference type="SAM" id="Phobius"/>
    </source>
</evidence>
<dbReference type="InterPro" id="IPR036259">
    <property type="entry name" value="MFS_trans_sf"/>
</dbReference>
<proteinExistence type="predicted"/>
<feature type="transmembrane region" description="Helical" evidence="1">
    <location>
        <begin position="38"/>
        <end position="58"/>
    </location>
</feature>
<dbReference type="PANTHER" id="PTHR11328">
    <property type="entry name" value="MAJOR FACILITATOR SUPERFAMILY DOMAIN-CONTAINING PROTEIN"/>
    <property type="match status" value="1"/>
</dbReference>
<keyword evidence="1" id="KW-0472">Membrane</keyword>
<keyword evidence="1" id="KW-0812">Transmembrane</keyword>
<accession>A0ABT6NCM2</accession>
<organism evidence="2 3">
    <name type="scientific">Fusibacter bizertensis</name>
    <dbReference type="NCBI Taxonomy" id="1488331"/>
    <lineage>
        <taxon>Bacteria</taxon>
        <taxon>Bacillati</taxon>
        <taxon>Bacillota</taxon>
        <taxon>Clostridia</taxon>
        <taxon>Eubacteriales</taxon>
        <taxon>Eubacteriales Family XII. Incertae Sedis</taxon>
        <taxon>Fusibacter</taxon>
    </lineage>
</organism>
<feature type="transmembrane region" description="Helical" evidence="1">
    <location>
        <begin position="109"/>
        <end position="133"/>
    </location>
</feature>
<feature type="transmembrane region" description="Helical" evidence="1">
    <location>
        <begin position="12"/>
        <end position="32"/>
    </location>
</feature>
<reference evidence="2 3" key="1">
    <citation type="submission" date="2023-04" db="EMBL/GenBank/DDBJ databases">
        <title>Fusibacter bizertensis strain WBS, isolated from littoral bottom sediments of the Arctic seas - biochemical and genomic analysis.</title>
        <authorList>
            <person name="Brioukhanov A.L."/>
        </authorList>
    </citation>
    <scope>NUCLEOTIDE SEQUENCE [LARGE SCALE GENOMIC DNA]</scope>
    <source>
        <strain evidence="2 3">WBS</strain>
    </source>
</reference>
<feature type="transmembrane region" description="Helical" evidence="1">
    <location>
        <begin position="154"/>
        <end position="171"/>
    </location>
</feature>
<dbReference type="SUPFAM" id="SSF103473">
    <property type="entry name" value="MFS general substrate transporter"/>
    <property type="match status" value="1"/>
</dbReference>
<feature type="transmembrane region" description="Helical" evidence="1">
    <location>
        <begin position="338"/>
        <end position="360"/>
    </location>
</feature>
<sequence>MEALKKRTLWGFGFGNIGFGLTTQIISAYLVFYATVILGMSGASIGLLVSLGIIWDALSDPIMGYLSDLTRNKRFGRRHLYLIIGGIGATVVNLGLWFIPASYSDIVKWLLMIILVLLVKTFLTIFITPYTALAAEISDDYTERTRIQAVKTTFFLLGLFLATAFGMLVFFRSTPEFPIGQLNPAGYHNMAIFASVIMFLSMIAAYTSTKHLIPQLNERVMRDSSLNIKSFFFEIGSSFKNVDFRAVVLGYLFTNIASALISTLGLHVYTYTFGLNNTGIAAIVGSQLVLSIASQPFWIKYTDRHEKKTGIKLGLKLAFAATAYFVICVIFKDAIQGNVIYLLPFGIIAGFGTGGLFTLPQAMVADAVDAQALKTGARQEGVFYGTLTLCYKLSQSVAIFLLGFALDFLKFDSKLSTQLNSTVIGLALLLAVGAIASFGLAYLSYKPYSLTRSRMTEIHIAIKTLKN</sequence>
<name>A0ABT6NCM2_9FIRM</name>
<comment type="caution">
    <text evidence="2">The sequence shown here is derived from an EMBL/GenBank/DDBJ whole genome shotgun (WGS) entry which is preliminary data.</text>
</comment>
<keyword evidence="3" id="KW-1185">Reference proteome</keyword>
<evidence type="ECO:0000313" key="3">
    <source>
        <dbReference type="Proteomes" id="UP001158045"/>
    </source>
</evidence>